<sequence>ARIIENVILKQKDQTSLIKKYYEFIEPEAENLKPDFEKLPKTLIIDAMKLTNLITFNKDYVEIYLILLLIISMIVKIVTIA</sequence>
<accession>A0A8J6NR15</accession>
<name>A0A8J6NR15_9BACT</name>
<dbReference type="Proteomes" id="UP000605201">
    <property type="component" value="Unassembled WGS sequence"/>
</dbReference>
<reference evidence="2 3" key="1">
    <citation type="submission" date="2020-08" db="EMBL/GenBank/DDBJ databases">
        <title>Bridging the membrane lipid divide: bacteria of the FCB group superphylum have the potential to synthesize archaeal ether lipids.</title>
        <authorList>
            <person name="Villanueva L."/>
            <person name="Von Meijenfeldt F.A.B."/>
            <person name="Westbye A.B."/>
            <person name="Yadav S."/>
            <person name="Hopmans E.C."/>
            <person name="Dutilh B.E."/>
            <person name="Sinninghe Damste J.S."/>
        </authorList>
    </citation>
    <scope>NUCLEOTIDE SEQUENCE [LARGE SCALE GENOMIC DNA]</scope>
    <source>
        <strain evidence="2">NIOZ-UU17</strain>
    </source>
</reference>
<feature type="transmembrane region" description="Helical" evidence="1">
    <location>
        <begin position="63"/>
        <end position="80"/>
    </location>
</feature>
<proteinExistence type="predicted"/>
<protein>
    <submittedName>
        <fullName evidence="2">Uncharacterized protein</fullName>
    </submittedName>
</protein>
<gene>
    <name evidence="2" type="ORF">H8D96_00195</name>
</gene>
<comment type="caution">
    <text evidence="2">The sequence shown here is derived from an EMBL/GenBank/DDBJ whole genome shotgun (WGS) entry which is preliminary data.</text>
</comment>
<feature type="non-terminal residue" evidence="2">
    <location>
        <position position="1"/>
    </location>
</feature>
<dbReference type="AlphaFoldDB" id="A0A8J6NR15"/>
<organism evidence="2 3">
    <name type="scientific">Candidatus Desulfatibia vada</name>
    <dbReference type="NCBI Taxonomy" id="2841696"/>
    <lineage>
        <taxon>Bacteria</taxon>
        <taxon>Pseudomonadati</taxon>
        <taxon>Thermodesulfobacteriota</taxon>
        <taxon>Desulfobacteria</taxon>
        <taxon>Desulfobacterales</taxon>
        <taxon>Desulfobacterales incertae sedis</taxon>
        <taxon>Candidatus Desulfatibia</taxon>
    </lineage>
</organism>
<evidence type="ECO:0000256" key="1">
    <source>
        <dbReference type="SAM" id="Phobius"/>
    </source>
</evidence>
<evidence type="ECO:0000313" key="3">
    <source>
        <dbReference type="Proteomes" id="UP000605201"/>
    </source>
</evidence>
<evidence type="ECO:0000313" key="2">
    <source>
        <dbReference type="EMBL" id="MBC8430318.1"/>
    </source>
</evidence>
<keyword evidence="1" id="KW-1133">Transmembrane helix</keyword>
<dbReference type="EMBL" id="JACNIG010000013">
    <property type="protein sequence ID" value="MBC8430318.1"/>
    <property type="molecule type" value="Genomic_DNA"/>
</dbReference>
<keyword evidence="1" id="KW-0472">Membrane</keyword>
<keyword evidence="1" id="KW-0812">Transmembrane</keyword>